<feature type="compositionally biased region" description="Low complexity" evidence="5">
    <location>
        <begin position="419"/>
        <end position="431"/>
    </location>
</feature>
<dbReference type="EC" id="3.1.3.48" evidence="2"/>
<feature type="domain" description="Tyrosine specific protein phosphatases" evidence="7">
    <location>
        <begin position="271"/>
        <end position="333"/>
    </location>
</feature>
<keyword evidence="4" id="KW-0904">Protein phosphatase</keyword>
<dbReference type="InterPro" id="IPR020422">
    <property type="entry name" value="TYR_PHOSPHATASE_DUAL_dom"/>
</dbReference>
<proteinExistence type="inferred from homology"/>
<evidence type="ECO:0000259" key="6">
    <source>
        <dbReference type="PROSITE" id="PS50054"/>
    </source>
</evidence>
<keyword evidence="9" id="KW-1185">Reference proteome</keyword>
<protein>
    <recommendedName>
        <fullName evidence="2">protein-tyrosine-phosphatase</fullName>
        <ecNumber evidence="2">3.1.3.48</ecNumber>
    </recommendedName>
</protein>
<dbReference type="InterPro" id="IPR029021">
    <property type="entry name" value="Prot-tyrosine_phosphatase-like"/>
</dbReference>
<accession>A0A8S9ZZL5</accession>
<dbReference type="AlphaFoldDB" id="A0A8S9ZZL5"/>
<dbReference type="InterPro" id="IPR003595">
    <property type="entry name" value="Tyr_Pase_cat"/>
</dbReference>
<dbReference type="Pfam" id="PF14671">
    <property type="entry name" value="DSPn"/>
    <property type="match status" value="1"/>
</dbReference>
<dbReference type="GO" id="GO:0004725">
    <property type="term" value="F:protein tyrosine phosphatase activity"/>
    <property type="evidence" value="ECO:0007669"/>
    <property type="project" value="UniProtKB-EC"/>
</dbReference>
<feature type="region of interest" description="Disordered" evidence="5">
    <location>
        <begin position="417"/>
        <end position="446"/>
    </location>
</feature>
<name>A0A8S9ZZL5_9BILA</name>
<evidence type="ECO:0000313" key="9">
    <source>
        <dbReference type="Proteomes" id="UP000605970"/>
    </source>
</evidence>
<organism evidence="8 9">
    <name type="scientific">Meloidogyne graminicola</name>
    <dbReference type="NCBI Taxonomy" id="189291"/>
    <lineage>
        <taxon>Eukaryota</taxon>
        <taxon>Metazoa</taxon>
        <taxon>Ecdysozoa</taxon>
        <taxon>Nematoda</taxon>
        <taxon>Chromadorea</taxon>
        <taxon>Rhabditida</taxon>
        <taxon>Tylenchina</taxon>
        <taxon>Tylenchomorpha</taxon>
        <taxon>Tylenchoidea</taxon>
        <taxon>Meloidogynidae</taxon>
        <taxon>Meloidogyninae</taxon>
        <taxon>Meloidogyne</taxon>
    </lineage>
</organism>
<dbReference type="PANTHER" id="PTHR23339">
    <property type="entry name" value="TYROSINE SPECIFIC PROTEIN PHOSPHATASE AND DUAL SPECIFICITY PROTEIN PHOSPHATASE"/>
    <property type="match status" value="1"/>
</dbReference>
<dbReference type="CDD" id="cd14499">
    <property type="entry name" value="CDC14_C"/>
    <property type="match status" value="1"/>
</dbReference>
<dbReference type="Gene3D" id="3.90.190.10">
    <property type="entry name" value="Protein tyrosine phosphatase superfamily"/>
    <property type="match status" value="2"/>
</dbReference>
<dbReference type="EMBL" id="JABEBT010000011">
    <property type="protein sequence ID" value="KAF7638559.1"/>
    <property type="molecule type" value="Genomic_DNA"/>
</dbReference>
<evidence type="ECO:0000313" key="8">
    <source>
        <dbReference type="EMBL" id="KAF7638559.1"/>
    </source>
</evidence>
<gene>
    <name evidence="8" type="ORF">Mgra_00001937</name>
</gene>
<dbReference type="InterPro" id="IPR029260">
    <property type="entry name" value="DSPn"/>
</dbReference>
<dbReference type="SMART" id="SM00404">
    <property type="entry name" value="PTPc_motif"/>
    <property type="match status" value="1"/>
</dbReference>
<keyword evidence="3" id="KW-0378">Hydrolase</keyword>
<evidence type="ECO:0000259" key="7">
    <source>
        <dbReference type="PROSITE" id="PS50056"/>
    </source>
</evidence>
<evidence type="ECO:0000256" key="2">
    <source>
        <dbReference type="ARBA" id="ARBA00013064"/>
    </source>
</evidence>
<dbReference type="SMART" id="SM00195">
    <property type="entry name" value="DSPc"/>
    <property type="match status" value="1"/>
</dbReference>
<dbReference type="PROSITE" id="PS00383">
    <property type="entry name" value="TYR_PHOSPHATASE_1"/>
    <property type="match status" value="1"/>
</dbReference>
<dbReference type="Proteomes" id="UP000605970">
    <property type="component" value="Unassembled WGS sequence"/>
</dbReference>
<evidence type="ECO:0000256" key="1">
    <source>
        <dbReference type="ARBA" id="ARBA00007315"/>
    </source>
</evidence>
<comment type="similarity">
    <text evidence="1">Belongs to the protein-tyrosine phosphatase family. Non-receptor class CDC14 subfamily.</text>
</comment>
<comment type="caution">
    <text evidence="8">The sequence shown here is derived from an EMBL/GenBank/DDBJ whole genome shotgun (WGS) entry which is preliminary data.</text>
</comment>
<dbReference type="FunFam" id="3.90.190.10:FF:000006">
    <property type="entry name" value="Dual specificity protein phosphatase CDC14B"/>
    <property type="match status" value="1"/>
</dbReference>
<dbReference type="CDD" id="cd17657">
    <property type="entry name" value="CDC14_N"/>
    <property type="match status" value="1"/>
</dbReference>
<sequence length="700" mass="79684">MTLPINGEGQLTNISELTSSAVAQIIPGRLYFTSYGFNCNIPNDDLKSQYIDIEDGFYDDFGPVNLSVLYRFCKYLNLLLEKAEKENKRIFLYTSMDQSNRVNAAYLIASYLIIHKECSAEQAYLRLQAAEPPRFVGFRDAAMGIPLYLLHVQHVIQSVEKALRFKWLNFENFDPDEYEFYEKVENGDLNWIVPGKVLSFCGPHDKAYTTDNGYPYHSPDIYFDYFHKNGVTTIIRLNKKIYEASRFTNAGFDHYDLFFIDGTTPSDDIVLRFIEVMDSSKGAVAVHCKAGLGRTGTLIACWMMKHFRLTAPQCMGWLRICRPGSVIGPQQQFLIEKQSWCWRLGCQDKHNISIKEDNKIISNNDVIENNDIYINEISKDKQLWNERKTLAEEDNNEKGKSQGDLLCEIKAARQHRQSSKQNSCRSSSIRLRSSEESLNETPILSPRSPETFEIDTVLEHQLPLKNERGESFIQATPIKQFKLSTTNPSYRTENKIKIIESESCSSSPIIDLTKKYSRRQSKNQRGGINKNLNTKIPIKKVSVSTNLDNFTIGGCTRSSNTIQRKINFVNSHIVKPYLPTSEFIGIEGTSTTAVSSFNRALTRQYAKINAIANERQAATKILDDSSKFQSPIDGPLSHQTNCKYELRPRSQLNTPSRFINNNISQKQHSRRSILTSKVETVHPASNTQSSTSVAAFVSRL</sequence>
<evidence type="ECO:0000256" key="3">
    <source>
        <dbReference type="ARBA" id="ARBA00022801"/>
    </source>
</evidence>
<reference evidence="8" key="1">
    <citation type="journal article" date="2020" name="Ecol. Evol.">
        <title>Genome structure and content of the rice root-knot nematode (Meloidogyne graminicola).</title>
        <authorList>
            <person name="Phan N.T."/>
            <person name="Danchin E.G.J."/>
            <person name="Klopp C."/>
            <person name="Perfus-Barbeoch L."/>
            <person name="Kozlowski D.K."/>
            <person name="Koutsovoulos G.D."/>
            <person name="Lopez-Roques C."/>
            <person name="Bouchez O."/>
            <person name="Zahm M."/>
            <person name="Besnard G."/>
            <person name="Bellafiore S."/>
        </authorList>
    </citation>
    <scope>NUCLEOTIDE SEQUENCE</scope>
    <source>
        <strain evidence="8">VN-18</strain>
    </source>
</reference>
<feature type="domain" description="Tyrosine-protein phosphatase" evidence="6">
    <location>
        <begin position="187"/>
        <end position="346"/>
    </location>
</feature>
<dbReference type="PROSITE" id="PS50054">
    <property type="entry name" value="TYR_PHOSPHATASE_DUAL"/>
    <property type="match status" value="1"/>
</dbReference>
<dbReference type="Pfam" id="PF22785">
    <property type="entry name" value="Tc-R-P"/>
    <property type="match status" value="1"/>
</dbReference>
<dbReference type="OrthoDB" id="266663at2759"/>
<evidence type="ECO:0000256" key="5">
    <source>
        <dbReference type="SAM" id="MobiDB-lite"/>
    </source>
</evidence>
<evidence type="ECO:0000256" key="4">
    <source>
        <dbReference type="ARBA" id="ARBA00022912"/>
    </source>
</evidence>
<dbReference type="InterPro" id="IPR000387">
    <property type="entry name" value="Tyr_Pase_dom"/>
</dbReference>
<dbReference type="InterPro" id="IPR044506">
    <property type="entry name" value="CDC14_C"/>
</dbReference>
<dbReference type="PROSITE" id="PS50056">
    <property type="entry name" value="TYR_PHOSPHATASE_2"/>
    <property type="match status" value="1"/>
</dbReference>
<dbReference type="SUPFAM" id="SSF52799">
    <property type="entry name" value="(Phosphotyrosine protein) phosphatases II"/>
    <property type="match status" value="2"/>
</dbReference>
<dbReference type="InterPro" id="IPR050561">
    <property type="entry name" value="PTP"/>
</dbReference>
<dbReference type="InterPro" id="IPR016130">
    <property type="entry name" value="Tyr_Pase_AS"/>
</dbReference>